<organism evidence="4 7">
    <name type="scientific">Didymodactylos carnosus</name>
    <dbReference type="NCBI Taxonomy" id="1234261"/>
    <lineage>
        <taxon>Eukaryota</taxon>
        <taxon>Metazoa</taxon>
        <taxon>Spiralia</taxon>
        <taxon>Gnathifera</taxon>
        <taxon>Rotifera</taxon>
        <taxon>Eurotatoria</taxon>
        <taxon>Bdelloidea</taxon>
        <taxon>Philodinida</taxon>
        <taxon>Philodinidae</taxon>
        <taxon>Didymodactylos</taxon>
    </lineage>
</organism>
<dbReference type="InterPro" id="IPR022703">
    <property type="entry name" value="DUF3533"/>
</dbReference>
<dbReference type="GO" id="GO:0016020">
    <property type="term" value="C:membrane"/>
    <property type="evidence" value="ECO:0007669"/>
    <property type="project" value="TreeGrafter"/>
</dbReference>
<protein>
    <recommendedName>
        <fullName evidence="2">DUF3533 domain-containing protein</fullName>
    </recommendedName>
</protein>
<dbReference type="PANTHER" id="PTHR34814">
    <property type="entry name" value="NITROSOGUANIDINE RESISTANCE PROTEIN SNG1"/>
    <property type="match status" value="1"/>
</dbReference>
<dbReference type="Pfam" id="PF12051">
    <property type="entry name" value="DUF3533"/>
    <property type="match status" value="1"/>
</dbReference>
<dbReference type="EMBL" id="CAJOBC010036928">
    <property type="protein sequence ID" value="CAF4121873.1"/>
    <property type="molecule type" value="Genomic_DNA"/>
</dbReference>
<feature type="transmembrane region" description="Helical" evidence="1">
    <location>
        <begin position="317"/>
        <end position="335"/>
    </location>
</feature>
<dbReference type="AlphaFoldDB" id="A0A815DQC7"/>
<sequence>MLRQSVNNGKDVLPLPPQHIWASDPRTSAIRRTLLLRWAIISISVWIVCFLVYLIFYGASRYPERLTKHLHVILVDFDQEQAGTVFLQAFKGNPALGWIYRSPAYYQNDPDRLIHEVNDGNVWAAVYIKAGTTQLINSTINSIFTTTYESTVPLNPTITFIYDEGRSISVPFYIIQPITNALMGISARYSAILLNQLNQRLLSSSNGSIVLSINSVLIGPALSNPLRYTVLNIHPAFSYAGTIGTTLGYLFLWVIAVAHVGLTIGITSPLIGKFKIIDIILFRLFYGLFQGLIFAIIFSLCVLWFTGAPLHGIFVRYWLFNWLAIMTAIAINGTVTISFGDFAEFVLLIFLVLNLATGANIIPLELSSRFYRIGYGLPLYQCMSAGKHFVFGSFTHLSLNVGVLLAWYFGILGFILVITYYRGKKQEQKLLEKQRNGEESEEKENVD</sequence>
<keyword evidence="1" id="KW-0472">Membrane</keyword>
<evidence type="ECO:0000313" key="4">
    <source>
        <dbReference type="EMBL" id="CAF1299978.1"/>
    </source>
</evidence>
<dbReference type="Proteomes" id="UP000677228">
    <property type="component" value="Unassembled WGS sequence"/>
</dbReference>
<evidence type="ECO:0000313" key="7">
    <source>
        <dbReference type="Proteomes" id="UP000663829"/>
    </source>
</evidence>
<dbReference type="EMBL" id="CAJOBA010016116">
    <property type="protein sequence ID" value="CAF3890187.1"/>
    <property type="molecule type" value="Genomic_DNA"/>
</dbReference>
<name>A0A815DQC7_9BILA</name>
<dbReference type="OrthoDB" id="2140105at2759"/>
<feature type="transmembrane region" description="Helical" evidence="1">
    <location>
        <begin position="35"/>
        <end position="59"/>
    </location>
</feature>
<feature type="transmembrane region" description="Helical" evidence="1">
    <location>
        <begin position="342"/>
        <end position="362"/>
    </location>
</feature>
<feature type="transmembrane region" description="Helical" evidence="1">
    <location>
        <begin position="250"/>
        <end position="272"/>
    </location>
</feature>
<evidence type="ECO:0000259" key="2">
    <source>
        <dbReference type="Pfam" id="PF12051"/>
    </source>
</evidence>
<feature type="transmembrane region" description="Helical" evidence="1">
    <location>
        <begin position="284"/>
        <end position="305"/>
    </location>
</feature>
<feature type="transmembrane region" description="Helical" evidence="1">
    <location>
        <begin position="209"/>
        <end position="230"/>
    </location>
</feature>
<proteinExistence type="predicted"/>
<evidence type="ECO:0000313" key="5">
    <source>
        <dbReference type="EMBL" id="CAF3890187.1"/>
    </source>
</evidence>
<reference evidence="4" key="1">
    <citation type="submission" date="2021-02" db="EMBL/GenBank/DDBJ databases">
        <authorList>
            <person name="Nowell W R."/>
        </authorList>
    </citation>
    <scope>NUCLEOTIDE SEQUENCE</scope>
</reference>
<keyword evidence="7" id="KW-1185">Reference proteome</keyword>
<dbReference type="InterPro" id="IPR053001">
    <property type="entry name" value="MNNG_permease-like"/>
</dbReference>
<gene>
    <name evidence="4" type="ORF">GPM918_LOCUS28470</name>
    <name evidence="3" type="ORF">OVA965_LOCUS20054</name>
    <name evidence="6" type="ORF">SRO942_LOCUS28969</name>
    <name evidence="5" type="ORF">TMI583_LOCUS20319</name>
</gene>
<dbReference type="EMBL" id="CAJNOQ010012437">
    <property type="protein sequence ID" value="CAF1299978.1"/>
    <property type="molecule type" value="Genomic_DNA"/>
</dbReference>
<dbReference type="Proteomes" id="UP000682733">
    <property type="component" value="Unassembled WGS sequence"/>
</dbReference>
<dbReference type="EMBL" id="CAJNOK010010535">
    <property type="protein sequence ID" value="CAF1118268.1"/>
    <property type="molecule type" value="Genomic_DNA"/>
</dbReference>
<evidence type="ECO:0000256" key="1">
    <source>
        <dbReference type="SAM" id="Phobius"/>
    </source>
</evidence>
<evidence type="ECO:0000313" key="6">
    <source>
        <dbReference type="EMBL" id="CAF4121873.1"/>
    </source>
</evidence>
<feature type="domain" description="DUF3533" evidence="2">
    <location>
        <begin position="44"/>
        <end position="408"/>
    </location>
</feature>
<keyword evidence="1" id="KW-0812">Transmembrane</keyword>
<comment type="caution">
    <text evidence="4">The sequence shown here is derived from an EMBL/GenBank/DDBJ whole genome shotgun (WGS) entry which is preliminary data.</text>
</comment>
<keyword evidence="1" id="KW-1133">Transmembrane helix</keyword>
<dbReference type="Proteomes" id="UP000663829">
    <property type="component" value="Unassembled WGS sequence"/>
</dbReference>
<feature type="transmembrane region" description="Helical" evidence="1">
    <location>
        <begin position="397"/>
        <end position="421"/>
    </location>
</feature>
<dbReference type="PANTHER" id="PTHR34814:SF2">
    <property type="entry name" value="DUF3533 DOMAIN-CONTAINING PROTEIN"/>
    <property type="match status" value="1"/>
</dbReference>
<accession>A0A815DQC7</accession>
<evidence type="ECO:0000313" key="3">
    <source>
        <dbReference type="EMBL" id="CAF1118268.1"/>
    </source>
</evidence>
<dbReference type="Proteomes" id="UP000681722">
    <property type="component" value="Unassembled WGS sequence"/>
</dbReference>